<keyword evidence="1" id="KW-0812">Transmembrane</keyword>
<dbReference type="AlphaFoldDB" id="A0A0L8G7J6"/>
<dbReference type="EMBL" id="KQ423395">
    <property type="protein sequence ID" value="KOF72992.1"/>
    <property type="molecule type" value="Genomic_DNA"/>
</dbReference>
<evidence type="ECO:0000313" key="2">
    <source>
        <dbReference type="EMBL" id="KOF72992.1"/>
    </source>
</evidence>
<keyword evidence="1" id="KW-0472">Membrane</keyword>
<feature type="transmembrane region" description="Helical" evidence="1">
    <location>
        <begin position="12"/>
        <end position="34"/>
    </location>
</feature>
<sequence>MDTLLHSLNFTLLIVSVYDILGSHMPFILTYLFLSDPYAVEHGILSEPFSKSINAKNSNLLLAKNVSYSYLPRKQTPMAPYLGTETNCISSH</sequence>
<reference evidence="2" key="1">
    <citation type="submission" date="2015-07" db="EMBL/GenBank/DDBJ databases">
        <title>MeaNS - Measles Nucleotide Surveillance Program.</title>
        <authorList>
            <person name="Tran T."/>
            <person name="Druce J."/>
        </authorList>
    </citation>
    <scope>NUCLEOTIDE SEQUENCE</scope>
    <source>
        <strain evidence="2">UCB-OBI-ISO-001</strain>
        <tissue evidence="2">Gonad</tissue>
    </source>
</reference>
<protein>
    <submittedName>
        <fullName evidence="2">Uncharacterized protein</fullName>
    </submittedName>
</protein>
<organism evidence="2">
    <name type="scientific">Octopus bimaculoides</name>
    <name type="common">California two-spotted octopus</name>
    <dbReference type="NCBI Taxonomy" id="37653"/>
    <lineage>
        <taxon>Eukaryota</taxon>
        <taxon>Metazoa</taxon>
        <taxon>Spiralia</taxon>
        <taxon>Lophotrochozoa</taxon>
        <taxon>Mollusca</taxon>
        <taxon>Cephalopoda</taxon>
        <taxon>Coleoidea</taxon>
        <taxon>Octopodiformes</taxon>
        <taxon>Octopoda</taxon>
        <taxon>Incirrata</taxon>
        <taxon>Octopodidae</taxon>
        <taxon>Octopus</taxon>
    </lineage>
</organism>
<accession>A0A0L8G7J6</accession>
<name>A0A0L8G7J6_OCTBM</name>
<keyword evidence="1" id="KW-1133">Transmembrane helix</keyword>
<evidence type="ECO:0000256" key="1">
    <source>
        <dbReference type="SAM" id="Phobius"/>
    </source>
</evidence>
<proteinExistence type="predicted"/>
<gene>
    <name evidence="2" type="ORF">OCBIM_22038539mg</name>
</gene>